<accession>A0A365P561</accession>
<proteinExistence type="predicted"/>
<comment type="caution">
    <text evidence="2">The sequence shown here is derived from an EMBL/GenBank/DDBJ whole genome shotgun (WGS) entry which is preliminary data.</text>
</comment>
<dbReference type="SUPFAM" id="SSF53448">
    <property type="entry name" value="Nucleotide-diphospho-sugar transferases"/>
    <property type="match status" value="1"/>
</dbReference>
<dbReference type="OrthoDB" id="9771846at2"/>
<dbReference type="RefSeq" id="WP_113987586.1">
    <property type="nucleotide sequence ID" value="NZ_QLST01000001.1"/>
</dbReference>
<gene>
    <name evidence="2" type="ORF">DPN68_00285</name>
</gene>
<feature type="domain" description="Glycosyltransferase 2-like" evidence="1">
    <location>
        <begin position="6"/>
        <end position="130"/>
    </location>
</feature>
<dbReference type="EMBL" id="QLST01000001">
    <property type="protein sequence ID" value="RBA29703.1"/>
    <property type="molecule type" value="Genomic_DNA"/>
</dbReference>
<protein>
    <recommendedName>
        <fullName evidence="1">Glycosyltransferase 2-like domain-containing protein</fullName>
    </recommendedName>
</protein>
<evidence type="ECO:0000313" key="3">
    <source>
        <dbReference type="Proteomes" id="UP000253319"/>
    </source>
</evidence>
<organism evidence="2 3">
    <name type="scientific">Flavobacterium tibetense</name>
    <dbReference type="NCBI Taxonomy" id="2233533"/>
    <lineage>
        <taxon>Bacteria</taxon>
        <taxon>Pseudomonadati</taxon>
        <taxon>Bacteroidota</taxon>
        <taxon>Flavobacteriia</taxon>
        <taxon>Flavobacteriales</taxon>
        <taxon>Flavobacteriaceae</taxon>
        <taxon>Flavobacterium</taxon>
    </lineage>
</organism>
<name>A0A365P561_9FLAO</name>
<dbReference type="PANTHER" id="PTHR43179:SF7">
    <property type="entry name" value="RHAMNOSYLTRANSFERASE WBBL"/>
    <property type="match status" value="1"/>
</dbReference>
<evidence type="ECO:0000313" key="2">
    <source>
        <dbReference type="EMBL" id="RBA29703.1"/>
    </source>
</evidence>
<sequence length="271" mass="31706">MELQLSVVIVNYNGLQFLKNCLDSLEEKLDAILYEIIILDNDSRDESCTFIKENYPEVKLIESKINYGFAKGNNQAVKYAKGKYLLLFNNDTILLNRIESALELLEQDKTIGVIGINMLNAKKKYIPASGIFPNYKNMFRFKNMFLMGYEFKAGKFSKDYYEVDWLGGSFLLLLRETYSRVGGFDEDYFMYVEDVDFCKRIEKLGLKRVFMSRLNYIHYVGFNTKKNPLIVKGYKIYLKKHKKGIEYLILISLLNLNSVVKKVKEKFFIKA</sequence>
<dbReference type="InterPro" id="IPR029044">
    <property type="entry name" value="Nucleotide-diphossugar_trans"/>
</dbReference>
<dbReference type="PANTHER" id="PTHR43179">
    <property type="entry name" value="RHAMNOSYLTRANSFERASE WBBL"/>
    <property type="match status" value="1"/>
</dbReference>
<evidence type="ECO:0000259" key="1">
    <source>
        <dbReference type="Pfam" id="PF00535"/>
    </source>
</evidence>
<dbReference type="Proteomes" id="UP000253319">
    <property type="component" value="Unassembled WGS sequence"/>
</dbReference>
<dbReference type="CDD" id="cd04186">
    <property type="entry name" value="GT_2_like_c"/>
    <property type="match status" value="1"/>
</dbReference>
<dbReference type="AlphaFoldDB" id="A0A365P561"/>
<reference evidence="2 3" key="1">
    <citation type="submission" date="2018-06" db="EMBL/GenBank/DDBJ databases">
        <title>Flavobacterium tibetense sp. nov., isolated from a wetland YonghuCo on Tibetan Plateau.</title>
        <authorList>
            <person name="Xing P."/>
            <person name="Phurbu D."/>
            <person name="Lu H."/>
        </authorList>
    </citation>
    <scope>NUCLEOTIDE SEQUENCE [LARGE SCALE GENOMIC DNA]</scope>
    <source>
        <strain evidence="2 3">YH5</strain>
    </source>
</reference>
<dbReference type="Pfam" id="PF00535">
    <property type="entry name" value="Glycos_transf_2"/>
    <property type="match status" value="1"/>
</dbReference>
<keyword evidence="3" id="KW-1185">Reference proteome</keyword>
<dbReference type="InterPro" id="IPR001173">
    <property type="entry name" value="Glyco_trans_2-like"/>
</dbReference>
<dbReference type="Gene3D" id="3.90.550.10">
    <property type="entry name" value="Spore Coat Polysaccharide Biosynthesis Protein SpsA, Chain A"/>
    <property type="match status" value="1"/>
</dbReference>